<evidence type="ECO:0000313" key="2">
    <source>
        <dbReference type="Proteomes" id="UP000593567"/>
    </source>
</evidence>
<dbReference type="Proteomes" id="UP000593567">
    <property type="component" value="Unassembled WGS sequence"/>
</dbReference>
<sequence length="188" mass="20350">MLSLEDSCDSFTADPINCYNKASVYDGCCESCDALVRQDLPPECPWGDKELWCTGITEDQCEDTEVFETCCDQCGPHLTTTTATTTTIVLTTTSPCIDTRDNCANLTSLAIGCYDWADECCSSCKDQVRDHLGDDCRFGDKFQYCSATPKDDCDDTNIASECCELCGPAPPTTEASTTTEGTTTSTTT</sequence>
<organism evidence="1 2">
    <name type="scientific">Bugula neritina</name>
    <name type="common">Brown bryozoan</name>
    <name type="synonym">Sertularia neritina</name>
    <dbReference type="NCBI Taxonomy" id="10212"/>
    <lineage>
        <taxon>Eukaryota</taxon>
        <taxon>Metazoa</taxon>
        <taxon>Spiralia</taxon>
        <taxon>Lophotrochozoa</taxon>
        <taxon>Bryozoa</taxon>
        <taxon>Gymnolaemata</taxon>
        <taxon>Cheilostomatida</taxon>
        <taxon>Flustrina</taxon>
        <taxon>Buguloidea</taxon>
        <taxon>Bugulidae</taxon>
        <taxon>Bugula</taxon>
    </lineage>
</organism>
<dbReference type="EMBL" id="VXIV02000693">
    <property type="protein sequence ID" value="KAF6036634.1"/>
    <property type="molecule type" value="Genomic_DNA"/>
</dbReference>
<proteinExistence type="predicted"/>
<reference evidence="1" key="1">
    <citation type="submission" date="2020-06" db="EMBL/GenBank/DDBJ databases">
        <title>Draft genome of Bugula neritina, a colonial animal packing powerful symbionts and potential medicines.</title>
        <authorList>
            <person name="Rayko M."/>
        </authorList>
    </citation>
    <scope>NUCLEOTIDE SEQUENCE [LARGE SCALE GENOMIC DNA]</scope>
    <source>
        <strain evidence="1">Kwan_BN1</strain>
    </source>
</reference>
<accession>A0A7J7KFC9</accession>
<protein>
    <submittedName>
        <fullName evidence="1">Uncharacterized protein</fullName>
    </submittedName>
</protein>
<gene>
    <name evidence="1" type="ORF">EB796_005056</name>
</gene>
<dbReference type="AlphaFoldDB" id="A0A7J7KFC9"/>
<name>A0A7J7KFC9_BUGNE</name>
<evidence type="ECO:0000313" key="1">
    <source>
        <dbReference type="EMBL" id="KAF6036634.1"/>
    </source>
</evidence>
<keyword evidence="2" id="KW-1185">Reference proteome</keyword>
<comment type="caution">
    <text evidence="1">The sequence shown here is derived from an EMBL/GenBank/DDBJ whole genome shotgun (WGS) entry which is preliminary data.</text>
</comment>